<protein>
    <submittedName>
        <fullName evidence="1">Uncharacterized protein</fullName>
    </submittedName>
</protein>
<evidence type="ECO:0000313" key="1">
    <source>
        <dbReference type="EnsemblMetazoa" id="Aqu2.1.37206_001"/>
    </source>
</evidence>
<accession>A0A1X7VB05</accession>
<sequence>GVDVTMWPLCSIERCEENDSWLVDFFLLRRTTLLSLVLPEDEEEEDLCDLTRGSS</sequence>
<dbReference type="AlphaFoldDB" id="A0A1X7VB05"/>
<dbReference type="InParanoid" id="A0A1X7VB05"/>
<name>A0A1X7VB05_AMPQE</name>
<organism evidence="1">
    <name type="scientific">Amphimedon queenslandica</name>
    <name type="common">Sponge</name>
    <dbReference type="NCBI Taxonomy" id="400682"/>
    <lineage>
        <taxon>Eukaryota</taxon>
        <taxon>Metazoa</taxon>
        <taxon>Porifera</taxon>
        <taxon>Demospongiae</taxon>
        <taxon>Heteroscleromorpha</taxon>
        <taxon>Haplosclerida</taxon>
        <taxon>Niphatidae</taxon>
        <taxon>Amphimedon</taxon>
    </lineage>
</organism>
<proteinExistence type="predicted"/>
<reference evidence="1" key="1">
    <citation type="submission" date="2017-05" db="UniProtKB">
        <authorList>
            <consortium name="EnsemblMetazoa"/>
        </authorList>
    </citation>
    <scope>IDENTIFICATION</scope>
</reference>
<dbReference type="EnsemblMetazoa" id="Aqu2.1.37206_001">
    <property type="protein sequence ID" value="Aqu2.1.37206_001"/>
    <property type="gene ID" value="Aqu2.1.37206"/>
</dbReference>